<dbReference type="PANTHER" id="PTHR42754:SF1">
    <property type="entry name" value="LIPOPROTEIN"/>
    <property type="match status" value="1"/>
</dbReference>
<feature type="signal peptide" evidence="1">
    <location>
        <begin position="1"/>
        <end position="20"/>
    </location>
</feature>
<dbReference type="AlphaFoldDB" id="A0A7V3E8P6"/>
<dbReference type="PANTHER" id="PTHR42754">
    <property type="entry name" value="ENDOGLUCANASE"/>
    <property type="match status" value="1"/>
</dbReference>
<proteinExistence type="predicted"/>
<evidence type="ECO:0000256" key="1">
    <source>
        <dbReference type="SAM" id="SignalP"/>
    </source>
</evidence>
<evidence type="ECO:0000313" key="3">
    <source>
        <dbReference type="EMBL" id="HFI92494.1"/>
    </source>
</evidence>
<dbReference type="Pfam" id="PF18962">
    <property type="entry name" value="Por_Secre_tail"/>
    <property type="match status" value="1"/>
</dbReference>
<organism evidence="3">
    <name type="scientific">Ignavibacterium album</name>
    <dbReference type="NCBI Taxonomy" id="591197"/>
    <lineage>
        <taxon>Bacteria</taxon>
        <taxon>Pseudomonadati</taxon>
        <taxon>Ignavibacteriota</taxon>
        <taxon>Ignavibacteria</taxon>
        <taxon>Ignavibacteriales</taxon>
        <taxon>Ignavibacteriaceae</taxon>
        <taxon>Ignavibacterium</taxon>
    </lineage>
</organism>
<comment type="caution">
    <text evidence="3">The sequence shown here is derived from an EMBL/GenBank/DDBJ whole genome shotgun (WGS) entry which is preliminary data.</text>
</comment>
<reference evidence="3" key="1">
    <citation type="journal article" date="2020" name="mSystems">
        <title>Genome- and Community-Level Interaction Insights into Carbon Utilization and Element Cycling Functions of Hydrothermarchaeota in Hydrothermal Sediment.</title>
        <authorList>
            <person name="Zhou Z."/>
            <person name="Liu Y."/>
            <person name="Xu W."/>
            <person name="Pan J."/>
            <person name="Luo Z.H."/>
            <person name="Li M."/>
        </authorList>
    </citation>
    <scope>NUCLEOTIDE SEQUENCE [LARGE SCALE GENOMIC DNA]</scope>
    <source>
        <strain evidence="3">SpSt-479</strain>
    </source>
</reference>
<sequence>MKKILVAKFLMAIFVGHVNAQQVTTDWVINSFNGYPVGVMIGIDHNDDIIVTGHAGDHSKIITSKFDSNGNLIWERFYTLPNLGVNATWLSVDSSGNIIVTGYPRTYSSNPIEVGLLIIKYDNDGNLLWDRLISGTRAFALRSIVDQSGNVYITGRAWQYTATYDFVTVKYAPDGTQLWFDTFDQNGGFHTPTSMDIDHSNNLFITGGGLSGGLITVKYNSAGERQWVKEETGTAGQGIRVDSNGGIFITGSYFDANTGTNNDIRLIKYDYSGNLVWQKFYDFGNTEFGRLLNIDSQSNLIITGYGALPGEFFGGWITAKFDSAGNILWYKRFKLHPLWEEFPYFTLVGPNDEIYVTGNVGVNSGSTTYHGLETVRYNSDGSNPWVAEVNLNAGAGKGLALGADLSLYAVGMFYYSVLKYSQSFPTHVGETSEGIPATVKLEQNYPNPFNPNTTISWQSTVGSWQTIKLYDSMGREVETIVNGYYEAGFHSTLFIVNSSLPSGVYFYKLTAGSYSTIRKMILMK</sequence>
<accession>A0A7V3E8P6</accession>
<gene>
    <name evidence="3" type="ORF">ENS31_13335</name>
</gene>
<feature type="chain" id="PRO_5031037526" evidence="1">
    <location>
        <begin position="21"/>
        <end position="524"/>
    </location>
</feature>
<name>A0A7V3E8P6_9BACT</name>
<protein>
    <submittedName>
        <fullName evidence="3">T9SS type A sorting domain-containing protein</fullName>
    </submittedName>
</protein>
<dbReference type="Gene3D" id="2.120.10.30">
    <property type="entry name" value="TolB, C-terminal domain"/>
    <property type="match status" value="1"/>
</dbReference>
<dbReference type="NCBIfam" id="TIGR04183">
    <property type="entry name" value="Por_Secre_tail"/>
    <property type="match status" value="1"/>
</dbReference>
<dbReference type="EMBL" id="DSUJ01000011">
    <property type="protein sequence ID" value="HFI92494.1"/>
    <property type="molecule type" value="Genomic_DNA"/>
</dbReference>
<feature type="domain" description="Secretion system C-terminal sorting" evidence="2">
    <location>
        <begin position="445"/>
        <end position="521"/>
    </location>
</feature>
<dbReference type="InterPro" id="IPR026444">
    <property type="entry name" value="Secre_tail"/>
</dbReference>
<dbReference type="SUPFAM" id="SSF101898">
    <property type="entry name" value="NHL repeat"/>
    <property type="match status" value="2"/>
</dbReference>
<keyword evidence="1" id="KW-0732">Signal</keyword>
<dbReference type="InterPro" id="IPR011042">
    <property type="entry name" value="6-blade_b-propeller_TolB-like"/>
</dbReference>
<evidence type="ECO:0000259" key="2">
    <source>
        <dbReference type="Pfam" id="PF18962"/>
    </source>
</evidence>